<gene>
    <name evidence="7" type="ORF">MuYL_0935</name>
</gene>
<evidence type="ECO:0000256" key="3">
    <source>
        <dbReference type="ARBA" id="ARBA00022448"/>
    </source>
</evidence>
<evidence type="ECO:0000259" key="5">
    <source>
        <dbReference type="Pfam" id="PF25954"/>
    </source>
</evidence>
<dbReference type="KEGG" id="muc:MuYL_0935"/>
<dbReference type="PANTHER" id="PTHR30469:SF15">
    <property type="entry name" value="HLYD FAMILY OF SECRETION PROTEINS"/>
    <property type="match status" value="1"/>
</dbReference>
<sequence length="363" mass="39427">MYQDSIKKYYKPMLFIGLSALVFTGVMAKLSSNQEVVQNEIKQELKTVGYAARATLVKEINFSDAYTYRGAVEAGEIITLTAETDGKVVYSTVEKGNTVSKGSTLVKVDRSTRFSSYQISEDTYNKAKSDYANLKDLQDSGNASGVEVENAKLQMQNAASQLNISKKQVGQTLILAPESGTVVDKKINQGEYVTPGTALGALACLKEVLVNVFVQENEVSRLKKGAAVTVRADAYPGSIYTGKVSAIIPVASAAKTFPVMIRIINDNPQKLLAGMNVSVVFGADKRSKALVIPRTALTYEKKQAAVYLIHQSRHPVLTPIFLGKEYDTYLGVSRGLKAGDTVMTSGLLNVESGKKIQWLTIQK</sequence>
<dbReference type="RefSeq" id="WP_094569379.1">
    <property type="nucleotide sequence ID" value="NZ_CP022743.1"/>
</dbReference>
<evidence type="ECO:0000256" key="1">
    <source>
        <dbReference type="ARBA" id="ARBA00004196"/>
    </source>
</evidence>
<comment type="subcellular location">
    <subcellularLocation>
        <location evidence="1">Cell envelope</location>
    </subcellularLocation>
</comment>
<dbReference type="EMBL" id="CP022743">
    <property type="protein sequence ID" value="ASU32835.1"/>
    <property type="molecule type" value="Genomic_DNA"/>
</dbReference>
<dbReference type="InterPro" id="IPR058625">
    <property type="entry name" value="MdtA-like_BSH"/>
</dbReference>
<feature type="domain" description="Multidrug resistance protein MdtA-like C-terminal permuted SH3" evidence="6">
    <location>
        <begin position="289"/>
        <end position="347"/>
    </location>
</feature>
<dbReference type="GO" id="GO:0015562">
    <property type="term" value="F:efflux transmembrane transporter activity"/>
    <property type="evidence" value="ECO:0007669"/>
    <property type="project" value="TreeGrafter"/>
</dbReference>
<evidence type="ECO:0000259" key="6">
    <source>
        <dbReference type="Pfam" id="PF25967"/>
    </source>
</evidence>
<comment type="similarity">
    <text evidence="2">Belongs to the membrane fusion protein (MFP) (TC 8.A.1) family.</text>
</comment>
<reference evidence="7 8" key="1">
    <citation type="submission" date="2017-08" db="EMBL/GenBank/DDBJ databases">
        <title>Complete genome sequence of Mucilaginibacter sp. strain BJC16-A31.</title>
        <authorList>
            <consortium name="Henan University of Science and Technology"/>
            <person name="You X."/>
        </authorList>
    </citation>
    <scope>NUCLEOTIDE SEQUENCE [LARGE SCALE GENOMIC DNA]</scope>
    <source>
        <strain evidence="7 8">BJC16-A31</strain>
    </source>
</reference>
<dbReference type="Gene3D" id="2.40.30.170">
    <property type="match status" value="1"/>
</dbReference>
<dbReference type="InterPro" id="IPR006143">
    <property type="entry name" value="RND_pump_MFP"/>
</dbReference>
<dbReference type="OrthoDB" id="9806939at2"/>
<dbReference type="PANTHER" id="PTHR30469">
    <property type="entry name" value="MULTIDRUG RESISTANCE PROTEIN MDTA"/>
    <property type="match status" value="1"/>
</dbReference>
<proteinExistence type="inferred from homology"/>
<feature type="domain" description="Multidrug resistance protein MdtA-like barrel-sandwich hybrid" evidence="4">
    <location>
        <begin position="77"/>
        <end position="200"/>
    </location>
</feature>
<dbReference type="Proteomes" id="UP000215002">
    <property type="component" value="Chromosome"/>
</dbReference>
<dbReference type="SUPFAM" id="SSF111369">
    <property type="entry name" value="HlyD-like secretion proteins"/>
    <property type="match status" value="1"/>
</dbReference>
<evidence type="ECO:0000313" key="7">
    <source>
        <dbReference type="EMBL" id="ASU32835.1"/>
    </source>
</evidence>
<name>A0A223NSF2_9SPHI</name>
<accession>A0A223NSF2</accession>
<protein>
    <submittedName>
        <fullName evidence="7">RND family efflux transporter, MFP subunit</fullName>
    </submittedName>
</protein>
<dbReference type="Gene3D" id="2.40.50.100">
    <property type="match status" value="1"/>
</dbReference>
<dbReference type="GO" id="GO:1990281">
    <property type="term" value="C:efflux pump complex"/>
    <property type="evidence" value="ECO:0007669"/>
    <property type="project" value="TreeGrafter"/>
</dbReference>
<dbReference type="InterPro" id="IPR058627">
    <property type="entry name" value="MdtA-like_C"/>
</dbReference>
<dbReference type="Pfam" id="PF25917">
    <property type="entry name" value="BSH_RND"/>
    <property type="match status" value="1"/>
</dbReference>
<dbReference type="Pfam" id="PF25967">
    <property type="entry name" value="RND-MFP_C"/>
    <property type="match status" value="1"/>
</dbReference>
<evidence type="ECO:0000256" key="2">
    <source>
        <dbReference type="ARBA" id="ARBA00009477"/>
    </source>
</evidence>
<dbReference type="AlphaFoldDB" id="A0A223NSF2"/>
<organism evidence="7 8">
    <name type="scientific">Mucilaginibacter xinganensis</name>
    <dbReference type="NCBI Taxonomy" id="1234841"/>
    <lineage>
        <taxon>Bacteria</taxon>
        <taxon>Pseudomonadati</taxon>
        <taxon>Bacteroidota</taxon>
        <taxon>Sphingobacteriia</taxon>
        <taxon>Sphingobacteriales</taxon>
        <taxon>Sphingobacteriaceae</taxon>
        <taxon>Mucilaginibacter</taxon>
    </lineage>
</organism>
<evidence type="ECO:0000259" key="4">
    <source>
        <dbReference type="Pfam" id="PF25917"/>
    </source>
</evidence>
<dbReference type="InterPro" id="IPR058792">
    <property type="entry name" value="Beta-barrel_RND_2"/>
</dbReference>
<feature type="domain" description="CusB-like beta-barrel" evidence="5">
    <location>
        <begin position="210"/>
        <end position="283"/>
    </location>
</feature>
<keyword evidence="3" id="KW-0813">Transport</keyword>
<dbReference type="NCBIfam" id="TIGR01730">
    <property type="entry name" value="RND_mfp"/>
    <property type="match status" value="1"/>
</dbReference>
<dbReference type="Gene3D" id="2.40.420.20">
    <property type="match status" value="1"/>
</dbReference>
<keyword evidence="8" id="KW-1185">Reference proteome</keyword>
<dbReference type="Pfam" id="PF25954">
    <property type="entry name" value="Beta-barrel_RND_2"/>
    <property type="match status" value="1"/>
</dbReference>
<evidence type="ECO:0000313" key="8">
    <source>
        <dbReference type="Proteomes" id="UP000215002"/>
    </source>
</evidence>